<reference evidence="2 3" key="1">
    <citation type="submission" date="2019-03" db="EMBL/GenBank/DDBJ databases">
        <title>First draft genome of Liparis tanakae, snailfish: a comprehensive survey of snailfish specific genes.</title>
        <authorList>
            <person name="Kim W."/>
            <person name="Song I."/>
            <person name="Jeong J.-H."/>
            <person name="Kim D."/>
            <person name="Kim S."/>
            <person name="Ryu S."/>
            <person name="Song J.Y."/>
            <person name="Lee S.K."/>
        </authorList>
    </citation>
    <scope>NUCLEOTIDE SEQUENCE [LARGE SCALE GENOMIC DNA]</scope>
    <source>
        <tissue evidence="2">Muscle</tissue>
    </source>
</reference>
<sequence length="157" mass="17290">MKMKKKKKKQTPTLRRLVTDDEESDAPPTGTGRFTARSPAGARVHAVIEGLLRLSLGKVSRLRHSAGLSRLGRLALWSSSLNASSTLMLSLAEDSRKLWFQSSSTVDSTSSLDTWRSLWRSILLPITTMGVNLSSLISRISSRRLFTASRDWGSSTA</sequence>
<dbReference type="Proteomes" id="UP000314294">
    <property type="component" value="Unassembled WGS sequence"/>
</dbReference>
<dbReference type="AlphaFoldDB" id="A0A4Z2IZN1"/>
<comment type="caution">
    <text evidence="2">The sequence shown here is derived from an EMBL/GenBank/DDBJ whole genome shotgun (WGS) entry which is preliminary data.</text>
</comment>
<evidence type="ECO:0000256" key="1">
    <source>
        <dbReference type="SAM" id="MobiDB-lite"/>
    </source>
</evidence>
<feature type="region of interest" description="Disordered" evidence="1">
    <location>
        <begin position="1"/>
        <end position="38"/>
    </location>
</feature>
<keyword evidence="3" id="KW-1185">Reference proteome</keyword>
<proteinExistence type="predicted"/>
<name>A0A4Z2IZN1_9TELE</name>
<gene>
    <name evidence="2" type="ORF">EYF80_006317</name>
</gene>
<feature type="compositionally biased region" description="Basic residues" evidence="1">
    <location>
        <begin position="1"/>
        <end position="10"/>
    </location>
</feature>
<accession>A0A4Z2IZN1</accession>
<evidence type="ECO:0000313" key="2">
    <source>
        <dbReference type="EMBL" id="TNN83336.1"/>
    </source>
</evidence>
<organism evidence="2 3">
    <name type="scientific">Liparis tanakae</name>
    <name type="common">Tanaka's snailfish</name>
    <dbReference type="NCBI Taxonomy" id="230148"/>
    <lineage>
        <taxon>Eukaryota</taxon>
        <taxon>Metazoa</taxon>
        <taxon>Chordata</taxon>
        <taxon>Craniata</taxon>
        <taxon>Vertebrata</taxon>
        <taxon>Euteleostomi</taxon>
        <taxon>Actinopterygii</taxon>
        <taxon>Neopterygii</taxon>
        <taxon>Teleostei</taxon>
        <taxon>Neoteleostei</taxon>
        <taxon>Acanthomorphata</taxon>
        <taxon>Eupercaria</taxon>
        <taxon>Perciformes</taxon>
        <taxon>Cottioidei</taxon>
        <taxon>Cottales</taxon>
        <taxon>Liparidae</taxon>
        <taxon>Liparis</taxon>
    </lineage>
</organism>
<protein>
    <submittedName>
        <fullName evidence="2">Uncharacterized protein</fullName>
    </submittedName>
</protein>
<evidence type="ECO:0000313" key="3">
    <source>
        <dbReference type="Proteomes" id="UP000314294"/>
    </source>
</evidence>
<dbReference type="EMBL" id="SRLO01000033">
    <property type="protein sequence ID" value="TNN83336.1"/>
    <property type="molecule type" value="Genomic_DNA"/>
</dbReference>